<sequence>MNGPFYTFTEKYFIPRETLISSCPSSKEHSYLLYAFDAGDPVSVETCIHCRNTFADFSRTLCPIVNPSFAKRPLHYRDRFVSTLLHQDKRSKKDKKTTMEQLKGMKDHVASYFRLVKPPHFDRFHSSTLNLEMGTNVAFHTRNTMFKLSSSQKLNLDHVSSIFRCVRDVVAMWGRHSRLFKSFMFSPSDSSPSTHVYTTSSSSSSSSSSRDRRHHKEMDAKEILEVLVELFQSATSSSPGQNNSLRGLELRFKQLYPFGLRFQSSSHLKYGVRILGRKKKDRMKGMSKSQHGKNDILVPFSKAYSFHPYPFMFCTNTNSSSKQSELHSPSTATASDKIHQDEMITNTNTKNIAKIPRFNCDLGFSFAFQPLELALKLGEFPFPEAPVQDDSFRLSQILSFNIGLGKRKASPLFNKMGINNNSNKSYNSNNTCQIAPRILSLPSSSFSDPMIYEFPCSFSTQITRTNRESFLFLDPSNPSIYSVRTIIGARTTPPSRDDPRIEYKNEFVSINSALHHKFRTKKQSMVVDWIVKGDSTFSRYKNRCVHYGVGSHMNFHFHQSPDISVNDDSSLDSKNRTVEAKNRNDPSSSSPNKMSSSRVLSLGVDCIYQNNVDDIVNESKRSVLGFSQYLFNSTCGISPYIQFSHSWKTCEEKRRKERKIIDQNIEELRRNKMEKEEIGEDIYNHLSISVKAFVPFSASFFDIEKASPKSFFSPSKPLSTSKMPLNGISELFPSPTIGIGVGMDIPINLGITKKKSKAKGLFQRLLNRFLKK</sequence>
<protein>
    <submittedName>
        <fullName evidence="3">Uncharacterized protein</fullName>
    </submittedName>
</protein>
<evidence type="ECO:0000313" key="3">
    <source>
        <dbReference type="EMBL" id="GKT34552.1"/>
    </source>
</evidence>
<accession>A0ABQ5KPY2</accession>
<organism evidence="3 4">
    <name type="scientific">Aduncisulcus paluster</name>
    <dbReference type="NCBI Taxonomy" id="2918883"/>
    <lineage>
        <taxon>Eukaryota</taxon>
        <taxon>Metamonada</taxon>
        <taxon>Carpediemonas-like organisms</taxon>
        <taxon>Aduncisulcus</taxon>
    </lineage>
</organism>
<reference evidence="3" key="1">
    <citation type="submission" date="2022-03" db="EMBL/GenBank/DDBJ databases">
        <title>Draft genome sequence of Aduncisulcus paluster, a free-living microaerophilic Fornicata.</title>
        <authorList>
            <person name="Yuyama I."/>
            <person name="Kume K."/>
            <person name="Tamura T."/>
            <person name="Inagaki Y."/>
            <person name="Hashimoto T."/>
        </authorList>
    </citation>
    <scope>NUCLEOTIDE SEQUENCE</scope>
    <source>
        <strain evidence="3">NY0171</strain>
    </source>
</reference>
<keyword evidence="1" id="KW-0175">Coiled coil</keyword>
<feature type="coiled-coil region" evidence="1">
    <location>
        <begin position="651"/>
        <end position="678"/>
    </location>
</feature>
<name>A0ABQ5KPY2_9EUKA</name>
<dbReference type="EMBL" id="BQXS01010830">
    <property type="protein sequence ID" value="GKT34552.1"/>
    <property type="molecule type" value="Genomic_DNA"/>
</dbReference>
<feature type="compositionally biased region" description="Low complexity" evidence="2">
    <location>
        <begin position="587"/>
        <end position="596"/>
    </location>
</feature>
<feature type="region of interest" description="Disordered" evidence="2">
    <location>
        <begin position="187"/>
        <end position="216"/>
    </location>
</feature>
<feature type="compositionally biased region" description="Low complexity" evidence="2">
    <location>
        <begin position="187"/>
        <end position="208"/>
    </location>
</feature>
<proteinExistence type="predicted"/>
<evidence type="ECO:0000313" key="4">
    <source>
        <dbReference type="Proteomes" id="UP001057375"/>
    </source>
</evidence>
<feature type="compositionally biased region" description="Basic and acidic residues" evidence="2">
    <location>
        <begin position="571"/>
        <end position="584"/>
    </location>
</feature>
<gene>
    <name evidence="3" type="ORF">ADUPG1_007889</name>
</gene>
<evidence type="ECO:0000256" key="1">
    <source>
        <dbReference type="SAM" id="Coils"/>
    </source>
</evidence>
<keyword evidence="4" id="KW-1185">Reference proteome</keyword>
<feature type="region of interest" description="Disordered" evidence="2">
    <location>
        <begin position="564"/>
        <end position="596"/>
    </location>
</feature>
<dbReference type="Proteomes" id="UP001057375">
    <property type="component" value="Unassembled WGS sequence"/>
</dbReference>
<comment type="caution">
    <text evidence="3">The sequence shown here is derived from an EMBL/GenBank/DDBJ whole genome shotgun (WGS) entry which is preliminary data.</text>
</comment>
<evidence type="ECO:0000256" key="2">
    <source>
        <dbReference type="SAM" id="MobiDB-lite"/>
    </source>
</evidence>